<dbReference type="EMBL" id="QFQS01000001">
    <property type="protein sequence ID" value="PZQ99208.1"/>
    <property type="molecule type" value="Genomic_DNA"/>
</dbReference>
<evidence type="ECO:0000313" key="2">
    <source>
        <dbReference type="Proteomes" id="UP000248975"/>
    </source>
</evidence>
<name>A0A2W5S8B1_CERSP</name>
<sequence>MAKRTITQRNFSLGELREDFLEADDLDMRAGSVRGGENCRVTATRALTARPGLAFMREMTTGTQDLIELRPETGAFFGLVINDASLQIINSEARLITTIFPVPWTDGSAVWVEPFRERTVLGGAWGMRILNYFDGTWSLDPFSFAEAAGSEIAQPYWSFRGDVQIQPSALGGTVTITATLPIWSAGYVGQRIRYGGREIQIASYSSPTVVTGNVISSLPPSYRITVASGASFRLGDTILGADTDFEGIVLGISGNNLSVATLSFFDGPDVNELVSGQSGGSKVTAKVQIAPLASPIWDEPLFSPVRGYARAGASAGGRLFLVDHPLIPDMVCAASTRDVTDFRVGAADDDAIVRQCGDNAPRFLHAINAGDLLLLSDSGIYYLSIRDGGILTPSTFNPILFDARASSPVRPAAVKDGVVFVEASGEEIAAATLSGTVNLKWTVRTISTYHAHLIKSPTKLCGTSKYSKQPEKYLFVVNGDGTLAAVSWLADFNPEGVGFLPWSTQGQFKSFSPIFGSYWALVDRTIAGSTKRLLEHLDDDYLLDCAAPVQVPQALQVNGEDLIVNGETLQVVAPSQLVLANETVRVYAPGYDLGEFTVGSDGSIVADDMPEDAVAGLNFQSRCMVWPVEVVQSERAGLLKARVIRGSVSVQHTGPLAIRCNKNTRRVGGYSFDDDLSAPPADQTRLYRFPVMGLRDHPEMEFIKEGPSRFTILAVTQEVQY</sequence>
<reference evidence="1 2" key="1">
    <citation type="submission" date="2017-08" db="EMBL/GenBank/DDBJ databases">
        <title>Infants hospitalized years apart are colonized by the same room-sourced microbial strains.</title>
        <authorList>
            <person name="Brooks B."/>
            <person name="Olm M.R."/>
            <person name="Firek B.A."/>
            <person name="Baker R."/>
            <person name="Thomas B.C."/>
            <person name="Morowitz M.J."/>
            <person name="Banfield J.F."/>
        </authorList>
    </citation>
    <scope>NUCLEOTIDE SEQUENCE [LARGE SCALE GENOMIC DNA]</scope>
    <source>
        <strain evidence="1">S2_003_000_R2_11</strain>
    </source>
</reference>
<proteinExistence type="predicted"/>
<gene>
    <name evidence="1" type="ORF">DI533_00425</name>
</gene>
<evidence type="ECO:0000313" key="1">
    <source>
        <dbReference type="EMBL" id="PZQ99208.1"/>
    </source>
</evidence>
<dbReference type="AlphaFoldDB" id="A0A2W5S8B1"/>
<dbReference type="Proteomes" id="UP000248975">
    <property type="component" value="Unassembled WGS sequence"/>
</dbReference>
<organism evidence="1 2">
    <name type="scientific">Cereibacter sphaeroides</name>
    <name type="common">Rhodobacter sphaeroides</name>
    <dbReference type="NCBI Taxonomy" id="1063"/>
    <lineage>
        <taxon>Bacteria</taxon>
        <taxon>Pseudomonadati</taxon>
        <taxon>Pseudomonadota</taxon>
        <taxon>Alphaproteobacteria</taxon>
        <taxon>Rhodobacterales</taxon>
        <taxon>Paracoccaceae</taxon>
        <taxon>Cereibacter</taxon>
    </lineage>
</organism>
<protein>
    <submittedName>
        <fullName evidence="1">Uncharacterized protein</fullName>
    </submittedName>
</protein>
<accession>A0A2W5S8B1</accession>
<comment type="caution">
    <text evidence="1">The sequence shown here is derived from an EMBL/GenBank/DDBJ whole genome shotgun (WGS) entry which is preliminary data.</text>
</comment>